<feature type="region of interest" description="Disordered" evidence="1">
    <location>
        <begin position="1"/>
        <end position="29"/>
    </location>
</feature>
<dbReference type="Proteomes" id="UP000015105">
    <property type="component" value="Chromosome 1D"/>
</dbReference>
<evidence type="ECO:0000313" key="3">
    <source>
        <dbReference type="Proteomes" id="UP000015105"/>
    </source>
</evidence>
<dbReference type="SUPFAM" id="SSF52499">
    <property type="entry name" value="Isochorismatase-like hydrolases"/>
    <property type="match status" value="1"/>
</dbReference>
<reference evidence="2" key="5">
    <citation type="journal article" date="2021" name="G3 (Bethesda)">
        <title>Aegilops tauschii genome assembly Aet v5.0 features greater sequence contiguity and improved annotation.</title>
        <authorList>
            <person name="Wang L."/>
            <person name="Zhu T."/>
            <person name="Rodriguez J.C."/>
            <person name="Deal K.R."/>
            <person name="Dubcovsky J."/>
            <person name="McGuire P.E."/>
            <person name="Lux T."/>
            <person name="Spannagl M."/>
            <person name="Mayer K.F.X."/>
            <person name="Baldrich P."/>
            <person name="Meyers B.C."/>
            <person name="Huo N."/>
            <person name="Gu Y.Q."/>
            <person name="Zhou H."/>
            <person name="Devos K.M."/>
            <person name="Bennetzen J.L."/>
            <person name="Unver T."/>
            <person name="Budak H."/>
            <person name="Gulick P.J."/>
            <person name="Galiba G."/>
            <person name="Kalapos B."/>
            <person name="Nelson D.R."/>
            <person name="Li P."/>
            <person name="You F.M."/>
            <person name="Luo M.C."/>
            <person name="Dvorak J."/>
        </authorList>
    </citation>
    <scope>NUCLEOTIDE SEQUENCE [LARGE SCALE GENOMIC DNA]</scope>
    <source>
        <strain evidence="2">cv. AL8/78</strain>
    </source>
</reference>
<evidence type="ECO:0008006" key="4">
    <source>
        <dbReference type="Google" id="ProtNLM"/>
    </source>
</evidence>
<organism evidence="2 3">
    <name type="scientific">Aegilops tauschii subsp. strangulata</name>
    <name type="common">Goatgrass</name>
    <dbReference type="NCBI Taxonomy" id="200361"/>
    <lineage>
        <taxon>Eukaryota</taxon>
        <taxon>Viridiplantae</taxon>
        <taxon>Streptophyta</taxon>
        <taxon>Embryophyta</taxon>
        <taxon>Tracheophyta</taxon>
        <taxon>Spermatophyta</taxon>
        <taxon>Magnoliopsida</taxon>
        <taxon>Liliopsida</taxon>
        <taxon>Poales</taxon>
        <taxon>Poaceae</taxon>
        <taxon>BOP clade</taxon>
        <taxon>Pooideae</taxon>
        <taxon>Triticodae</taxon>
        <taxon>Triticeae</taxon>
        <taxon>Triticinae</taxon>
        <taxon>Aegilops</taxon>
    </lineage>
</organism>
<accession>A0A452Y8I3</accession>
<dbReference type="InterPro" id="IPR036380">
    <property type="entry name" value="Isochorismatase-like_sf"/>
</dbReference>
<reference evidence="3" key="1">
    <citation type="journal article" date="2014" name="Science">
        <title>Ancient hybridizations among the ancestral genomes of bread wheat.</title>
        <authorList>
            <consortium name="International Wheat Genome Sequencing Consortium,"/>
            <person name="Marcussen T."/>
            <person name="Sandve S.R."/>
            <person name="Heier L."/>
            <person name="Spannagl M."/>
            <person name="Pfeifer M."/>
            <person name="Jakobsen K.S."/>
            <person name="Wulff B.B."/>
            <person name="Steuernagel B."/>
            <person name="Mayer K.F."/>
            <person name="Olsen O.A."/>
        </authorList>
    </citation>
    <scope>NUCLEOTIDE SEQUENCE [LARGE SCALE GENOMIC DNA]</scope>
    <source>
        <strain evidence="3">cv. AL8/78</strain>
    </source>
</reference>
<dbReference type="EnsemblPlants" id="AET1Gv20332700.10">
    <property type="protein sequence ID" value="AET1Gv20332700.10"/>
    <property type="gene ID" value="AET1Gv20332700"/>
</dbReference>
<dbReference type="Gramene" id="AET1Gv20332700.10">
    <property type="protein sequence ID" value="AET1Gv20332700.10"/>
    <property type="gene ID" value="AET1Gv20332700"/>
</dbReference>
<reference evidence="2" key="4">
    <citation type="submission" date="2019-03" db="UniProtKB">
        <authorList>
            <consortium name="EnsemblPlants"/>
        </authorList>
    </citation>
    <scope>IDENTIFICATION</scope>
</reference>
<protein>
    <recommendedName>
        <fullName evidence="4">Isochorismatase-like domain-containing protein</fullName>
    </recommendedName>
</protein>
<dbReference type="Gene3D" id="3.40.50.850">
    <property type="entry name" value="Isochorismatase-like"/>
    <property type="match status" value="1"/>
</dbReference>
<sequence>MIHQIRKSSEAPRTPGVWRRPQELSPPPEDLLSFAAPRDALNSSVHGVQTPNCIRRTIYDVVALDYEKVTVFIDATVVARPNIHLASIRDMRTIVVERPTLEEWRRCVARGVFHSWHRSGIHA</sequence>
<reference evidence="3" key="2">
    <citation type="journal article" date="2017" name="Nat. Plants">
        <title>The Aegilops tauschii genome reveals multiple impacts of transposons.</title>
        <authorList>
            <person name="Zhao G."/>
            <person name="Zou C."/>
            <person name="Li K."/>
            <person name="Wang K."/>
            <person name="Li T."/>
            <person name="Gao L."/>
            <person name="Zhang X."/>
            <person name="Wang H."/>
            <person name="Yang Z."/>
            <person name="Liu X."/>
            <person name="Jiang W."/>
            <person name="Mao L."/>
            <person name="Kong X."/>
            <person name="Jiao Y."/>
            <person name="Jia J."/>
        </authorList>
    </citation>
    <scope>NUCLEOTIDE SEQUENCE [LARGE SCALE GENOMIC DNA]</scope>
    <source>
        <strain evidence="3">cv. AL8/78</strain>
    </source>
</reference>
<evidence type="ECO:0000313" key="2">
    <source>
        <dbReference type="EnsemblPlants" id="AET1Gv20332700.10"/>
    </source>
</evidence>
<keyword evidence="3" id="KW-1185">Reference proteome</keyword>
<proteinExistence type="predicted"/>
<evidence type="ECO:0000256" key="1">
    <source>
        <dbReference type="SAM" id="MobiDB-lite"/>
    </source>
</evidence>
<reference evidence="2" key="3">
    <citation type="journal article" date="2017" name="Nature">
        <title>Genome sequence of the progenitor of the wheat D genome Aegilops tauschii.</title>
        <authorList>
            <person name="Luo M.C."/>
            <person name="Gu Y.Q."/>
            <person name="Puiu D."/>
            <person name="Wang H."/>
            <person name="Twardziok S.O."/>
            <person name="Deal K.R."/>
            <person name="Huo N."/>
            <person name="Zhu T."/>
            <person name="Wang L."/>
            <person name="Wang Y."/>
            <person name="McGuire P.E."/>
            <person name="Liu S."/>
            <person name="Long H."/>
            <person name="Ramasamy R.K."/>
            <person name="Rodriguez J.C."/>
            <person name="Van S.L."/>
            <person name="Yuan L."/>
            <person name="Wang Z."/>
            <person name="Xia Z."/>
            <person name="Xiao L."/>
            <person name="Anderson O.D."/>
            <person name="Ouyang S."/>
            <person name="Liang Y."/>
            <person name="Zimin A.V."/>
            <person name="Pertea G."/>
            <person name="Qi P."/>
            <person name="Bennetzen J.L."/>
            <person name="Dai X."/>
            <person name="Dawson M.W."/>
            <person name="Muller H.G."/>
            <person name="Kugler K."/>
            <person name="Rivarola-Duarte L."/>
            <person name="Spannagl M."/>
            <person name="Mayer K.F.X."/>
            <person name="Lu F.H."/>
            <person name="Bevan M.W."/>
            <person name="Leroy P."/>
            <person name="Li P."/>
            <person name="You F.M."/>
            <person name="Sun Q."/>
            <person name="Liu Z."/>
            <person name="Lyons E."/>
            <person name="Wicker T."/>
            <person name="Salzberg S.L."/>
            <person name="Devos K.M."/>
            <person name="Dvorak J."/>
        </authorList>
    </citation>
    <scope>NUCLEOTIDE SEQUENCE [LARGE SCALE GENOMIC DNA]</scope>
    <source>
        <strain evidence="2">cv. AL8/78</strain>
    </source>
</reference>
<name>A0A452Y8I3_AEGTS</name>
<dbReference type="AlphaFoldDB" id="A0A452Y8I3"/>
<dbReference type="PANTHER" id="PTHR47044">
    <property type="entry name" value="OS02G0276400 PROTEIN"/>
    <property type="match status" value="1"/>
</dbReference>